<evidence type="ECO:0000313" key="6">
    <source>
        <dbReference type="Proteomes" id="UP000179812"/>
    </source>
</evidence>
<feature type="domain" description="Mur ligase central" evidence="4">
    <location>
        <begin position="41"/>
        <end position="234"/>
    </location>
</feature>
<dbReference type="GO" id="GO:0008360">
    <property type="term" value="P:regulation of cell shape"/>
    <property type="evidence" value="ECO:0007669"/>
    <property type="project" value="UniProtKB-KW"/>
</dbReference>
<dbReference type="NCBIfam" id="TIGR01085">
    <property type="entry name" value="murE"/>
    <property type="match status" value="1"/>
</dbReference>
<feature type="domain" description="Mur ligase C-terminal" evidence="3">
    <location>
        <begin position="258"/>
        <end position="409"/>
    </location>
</feature>
<gene>
    <name evidence="5" type="ORF">A2367_02405</name>
</gene>
<dbReference type="InterPro" id="IPR036615">
    <property type="entry name" value="Mur_ligase_C_dom_sf"/>
</dbReference>
<dbReference type="SUPFAM" id="SSF53244">
    <property type="entry name" value="MurD-like peptide ligases, peptide-binding domain"/>
    <property type="match status" value="1"/>
</dbReference>
<sequence length="439" mass="49535">MIPIQKYYLQKVKNYLWHLPKSIYFKTKFKNPSKNLTLIGVTGTDGKTTTAKLIYEVLTKAGIKTGLITTIGAKTGNRDINTGLHMTSPDPSLVQQIFQEMVKSGLTHAVIEVTSHALDQFRFFGCHFKVSVITNTSHEHLDDFIDMHRYIHAKNKIFHYSDIAILNKDDQSFKQISKNVTIPSKTYSIDTKSTYQATNIKINQDELTFKVNQTTFKTNSNYYYQIYNILAAYSVINTLNIDTDLFLSVIKDFPEVTGRRQTIPNNLNIKTIIDFAHTPAALESTLSSLKKLTKGNLIVIFGATGGRDKSKRPLMGAVVSQHADIAILTSDDTRNEKVEDINQQIAQGIKANSELFNYTKITTPKQFQKISLLAQNKFVYLDIPNRQDAFNFAIKLAQPGDTVIACGKGHETSILHGTTEYPWSESEAFRTAFRLKTQL</sequence>
<dbReference type="InterPro" id="IPR005761">
    <property type="entry name" value="UDP-N-AcMur-Glu-dNH2Pim_ligase"/>
</dbReference>
<dbReference type="Gene3D" id="3.90.190.20">
    <property type="entry name" value="Mur ligase, C-terminal domain"/>
    <property type="match status" value="1"/>
</dbReference>
<dbReference type="PANTHER" id="PTHR23135">
    <property type="entry name" value="MUR LIGASE FAMILY MEMBER"/>
    <property type="match status" value="1"/>
</dbReference>
<dbReference type="GO" id="GO:0005524">
    <property type="term" value="F:ATP binding"/>
    <property type="evidence" value="ECO:0007669"/>
    <property type="project" value="InterPro"/>
</dbReference>
<keyword evidence="2" id="KW-0132">Cell division</keyword>
<dbReference type="Gene3D" id="3.40.1190.10">
    <property type="entry name" value="Mur-like, catalytic domain"/>
    <property type="match status" value="1"/>
</dbReference>
<keyword evidence="2" id="KW-0131">Cell cycle</keyword>
<comment type="similarity">
    <text evidence="1">Belongs to the MurCDEF family. MurE subfamily.</text>
</comment>
<evidence type="ECO:0000313" key="5">
    <source>
        <dbReference type="EMBL" id="OGL57081.1"/>
    </source>
</evidence>
<comment type="subcellular location">
    <subcellularLocation>
        <location evidence="2">Cytoplasm</location>
    </subcellularLocation>
</comment>
<dbReference type="Proteomes" id="UP000179812">
    <property type="component" value="Unassembled WGS sequence"/>
</dbReference>
<dbReference type="SUPFAM" id="SSF53623">
    <property type="entry name" value="MurD-like peptide ligases, catalytic domain"/>
    <property type="match status" value="1"/>
</dbReference>
<dbReference type="EMBL" id="MGDL01000022">
    <property type="protein sequence ID" value="OGL57081.1"/>
    <property type="molecule type" value="Genomic_DNA"/>
</dbReference>
<evidence type="ECO:0008006" key="7">
    <source>
        <dbReference type="Google" id="ProtNLM"/>
    </source>
</evidence>
<name>A0A1F7STI0_9BACT</name>
<dbReference type="GO" id="GO:0005737">
    <property type="term" value="C:cytoplasm"/>
    <property type="evidence" value="ECO:0007669"/>
    <property type="project" value="UniProtKB-SubCell"/>
</dbReference>
<dbReference type="GO" id="GO:0016881">
    <property type="term" value="F:acid-amino acid ligase activity"/>
    <property type="evidence" value="ECO:0007669"/>
    <property type="project" value="InterPro"/>
</dbReference>
<dbReference type="GO" id="GO:0009252">
    <property type="term" value="P:peptidoglycan biosynthetic process"/>
    <property type="evidence" value="ECO:0007669"/>
    <property type="project" value="UniProtKB-UniPathway"/>
</dbReference>
<comment type="caution">
    <text evidence="5">The sequence shown here is derived from an EMBL/GenBank/DDBJ whole genome shotgun (WGS) entry which is preliminary data.</text>
</comment>
<dbReference type="UniPathway" id="UPA00219"/>
<keyword evidence="2" id="KW-0133">Cell shape</keyword>
<reference evidence="5 6" key="1">
    <citation type="journal article" date="2016" name="Nat. Commun.">
        <title>Thousands of microbial genomes shed light on interconnected biogeochemical processes in an aquifer system.</title>
        <authorList>
            <person name="Anantharaman K."/>
            <person name="Brown C.T."/>
            <person name="Hug L.A."/>
            <person name="Sharon I."/>
            <person name="Castelle C.J."/>
            <person name="Probst A.J."/>
            <person name="Thomas B.C."/>
            <person name="Singh A."/>
            <person name="Wilkins M.J."/>
            <person name="Karaoz U."/>
            <person name="Brodie E.L."/>
            <person name="Williams K.H."/>
            <person name="Hubbard S.S."/>
            <person name="Banfield J.F."/>
        </authorList>
    </citation>
    <scope>NUCLEOTIDE SEQUENCE [LARGE SCALE GENOMIC DNA]</scope>
</reference>
<comment type="pathway">
    <text evidence="2">Cell wall biogenesis; peptidoglycan biosynthesis.</text>
</comment>
<dbReference type="GO" id="GO:0051301">
    <property type="term" value="P:cell division"/>
    <property type="evidence" value="ECO:0007669"/>
    <property type="project" value="UniProtKB-KW"/>
</dbReference>
<evidence type="ECO:0000256" key="2">
    <source>
        <dbReference type="RuleBase" id="RU004135"/>
    </source>
</evidence>
<accession>A0A1F7STI0</accession>
<proteinExistence type="inferred from homology"/>
<evidence type="ECO:0000259" key="3">
    <source>
        <dbReference type="Pfam" id="PF02875"/>
    </source>
</evidence>
<protein>
    <recommendedName>
        <fullName evidence="7">UDP-N-acetylmuramyl-tripeptide synthetase</fullName>
    </recommendedName>
</protein>
<keyword evidence="2" id="KW-0573">Peptidoglycan synthesis</keyword>
<evidence type="ECO:0000256" key="1">
    <source>
        <dbReference type="ARBA" id="ARBA00005898"/>
    </source>
</evidence>
<dbReference type="GO" id="GO:0071555">
    <property type="term" value="P:cell wall organization"/>
    <property type="evidence" value="ECO:0007669"/>
    <property type="project" value="UniProtKB-KW"/>
</dbReference>
<dbReference type="Pfam" id="PF02875">
    <property type="entry name" value="Mur_ligase_C"/>
    <property type="match status" value="1"/>
</dbReference>
<dbReference type="InterPro" id="IPR013221">
    <property type="entry name" value="Mur_ligase_cen"/>
</dbReference>
<organism evidence="5 6">
    <name type="scientific">Candidatus Shapirobacteria bacterium RIFOXYB1_FULL_38_38</name>
    <dbReference type="NCBI Taxonomy" id="1802151"/>
    <lineage>
        <taxon>Bacteria</taxon>
        <taxon>Candidatus Shapironibacteriota</taxon>
    </lineage>
</organism>
<dbReference type="AlphaFoldDB" id="A0A1F7STI0"/>
<evidence type="ECO:0000259" key="4">
    <source>
        <dbReference type="Pfam" id="PF08245"/>
    </source>
</evidence>
<dbReference type="Pfam" id="PF08245">
    <property type="entry name" value="Mur_ligase_M"/>
    <property type="match status" value="1"/>
</dbReference>
<dbReference type="InterPro" id="IPR004101">
    <property type="entry name" value="Mur_ligase_C"/>
</dbReference>
<dbReference type="InterPro" id="IPR036565">
    <property type="entry name" value="Mur-like_cat_sf"/>
</dbReference>
<dbReference type="PANTHER" id="PTHR23135:SF4">
    <property type="entry name" value="UDP-N-ACETYLMURAMOYL-L-ALANYL-D-GLUTAMATE--2,6-DIAMINOPIMELATE LIGASE MURE HOMOLOG, CHLOROPLASTIC"/>
    <property type="match status" value="1"/>
</dbReference>
<keyword evidence="2" id="KW-0961">Cell wall biogenesis/degradation</keyword>